<feature type="signal peptide" evidence="1">
    <location>
        <begin position="1"/>
        <end position="26"/>
    </location>
</feature>
<dbReference type="Proteomes" id="UP001225598">
    <property type="component" value="Chromosome"/>
</dbReference>
<evidence type="ECO:0000313" key="2">
    <source>
        <dbReference type="EMBL" id="WIM67054.1"/>
    </source>
</evidence>
<dbReference type="EMBL" id="CP126969">
    <property type="protein sequence ID" value="WIM67054.1"/>
    <property type="molecule type" value="Genomic_DNA"/>
</dbReference>
<feature type="chain" id="PRO_5046605490" evidence="1">
    <location>
        <begin position="27"/>
        <end position="84"/>
    </location>
</feature>
<gene>
    <name evidence="2" type="ORF">QP027_07930</name>
</gene>
<keyword evidence="3" id="KW-1185">Reference proteome</keyword>
<dbReference type="RefSeq" id="WP_284823868.1">
    <property type="nucleotide sequence ID" value="NZ_CP126969.1"/>
</dbReference>
<accession>A0ABY8VFQ8</accession>
<evidence type="ECO:0000256" key="1">
    <source>
        <dbReference type="SAM" id="SignalP"/>
    </source>
</evidence>
<protein>
    <submittedName>
        <fullName evidence="2">Uncharacterized protein</fullName>
    </submittedName>
</protein>
<evidence type="ECO:0000313" key="3">
    <source>
        <dbReference type="Proteomes" id="UP001225598"/>
    </source>
</evidence>
<name>A0ABY8VFQ8_9CORY</name>
<organism evidence="2 3">
    <name type="scientific">Corynebacterium breve</name>
    <dbReference type="NCBI Taxonomy" id="3049799"/>
    <lineage>
        <taxon>Bacteria</taxon>
        <taxon>Bacillati</taxon>
        <taxon>Actinomycetota</taxon>
        <taxon>Actinomycetes</taxon>
        <taxon>Mycobacteriales</taxon>
        <taxon>Corynebacteriaceae</taxon>
        <taxon>Corynebacterium</taxon>
    </lineage>
</organism>
<reference evidence="2 3" key="1">
    <citation type="submission" date="2023-05" db="EMBL/GenBank/DDBJ databases">
        <title>Corynebacterium suedekumii sp. nov. and Corynebacterium breve sp. nov. isolated from raw cow's milk.</title>
        <authorList>
            <person name="Baer M.K."/>
            <person name="Mehl L."/>
            <person name="Hellmuth R."/>
            <person name="Marke G."/>
            <person name="Lipski A."/>
        </authorList>
    </citation>
    <scope>NUCLEOTIDE SEQUENCE [LARGE SCALE GENOMIC DNA]</scope>
    <source>
        <strain evidence="2 3">R4</strain>
    </source>
</reference>
<keyword evidence="1" id="KW-0732">Signal</keyword>
<sequence length="84" mass="9127">MKLLKTIASVALAGGVMLANAGAAQAHDCADARGEYQRIESDEVQFRQADLHATARYVDVEIDYGPIMPWSPFSGLPITSSVWF</sequence>
<proteinExistence type="predicted"/>